<name>A0A0G0PVN5_9BACT</name>
<evidence type="ECO:0000313" key="5">
    <source>
        <dbReference type="Proteomes" id="UP000034539"/>
    </source>
</evidence>
<dbReference type="Pfam" id="PF13083">
    <property type="entry name" value="KH_KhpA-B"/>
    <property type="match status" value="1"/>
</dbReference>
<dbReference type="PANTHER" id="PTHR34654:SF1">
    <property type="entry name" value="RNA-BINDING PROTEIN KHPA"/>
    <property type="match status" value="1"/>
</dbReference>
<dbReference type="HAMAP" id="MF_00088">
    <property type="entry name" value="KhpA"/>
    <property type="match status" value="1"/>
</dbReference>
<keyword evidence="3" id="KW-0133">Cell shape</keyword>
<dbReference type="GO" id="GO:0008360">
    <property type="term" value="P:regulation of cell shape"/>
    <property type="evidence" value="ECO:0007669"/>
    <property type="project" value="UniProtKB-KW"/>
</dbReference>
<comment type="caution">
    <text evidence="4">The sequence shown here is derived from an EMBL/GenBank/DDBJ whole genome shotgun (WGS) entry which is preliminary data.</text>
</comment>
<comment type="function">
    <text evidence="3">A probable RNA chaperone. Forms a complex with KhpB which binds to cellular RNA and controls its expression. Plays a role in peptidoglycan (PG) homeostasis and cell length regulation.</text>
</comment>
<evidence type="ECO:0000313" key="4">
    <source>
        <dbReference type="EMBL" id="KKR32219.1"/>
    </source>
</evidence>
<comment type="subunit">
    <text evidence="3">Forms a complex with KhpB.</text>
</comment>
<dbReference type="AlphaFoldDB" id="A0A0G0PVN5"/>
<dbReference type="GO" id="GO:0005737">
    <property type="term" value="C:cytoplasm"/>
    <property type="evidence" value="ECO:0007669"/>
    <property type="project" value="UniProtKB-SubCell"/>
</dbReference>
<evidence type="ECO:0000256" key="2">
    <source>
        <dbReference type="ARBA" id="ARBA00022884"/>
    </source>
</evidence>
<gene>
    <name evidence="3" type="primary">khpA</name>
    <name evidence="4" type="ORF">UT63_C0049G0018</name>
</gene>
<organism evidence="4 5">
    <name type="scientific">Candidatus Gottesmanbacteria bacterium GW2011_GWC2_39_8</name>
    <dbReference type="NCBI Taxonomy" id="1618450"/>
    <lineage>
        <taxon>Bacteria</taxon>
        <taxon>Candidatus Gottesmaniibacteriota</taxon>
    </lineage>
</organism>
<dbReference type="InterPro" id="IPR015946">
    <property type="entry name" value="KH_dom-like_a/b"/>
</dbReference>
<dbReference type="InterPro" id="IPR020627">
    <property type="entry name" value="KhpA"/>
</dbReference>
<sequence length="79" mass="8959">MKDLLSFILGKLVDFPEQVQIEEKETGENAYLYEVTLAKEDMGKVIGKEGKIIKAIRTIVKIPAVKEGKLVRIELLEKE</sequence>
<keyword evidence="2 3" id="KW-0694">RNA-binding</keyword>
<keyword evidence="3" id="KW-0143">Chaperone</keyword>
<dbReference type="InterPro" id="IPR009019">
    <property type="entry name" value="KH_sf_prok-type"/>
</dbReference>
<keyword evidence="1 3" id="KW-0963">Cytoplasm</keyword>
<reference evidence="4 5" key="1">
    <citation type="journal article" date="2015" name="Nature">
        <title>rRNA introns, odd ribosomes, and small enigmatic genomes across a large radiation of phyla.</title>
        <authorList>
            <person name="Brown C.T."/>
            <person name="Hug L.A."/>
            <person name="Thomas B.C."/>
            <person name="Sharon I."/>
            <person name="Castelle C.J."/>
            <person name="Singh A."/>
            <person name="Wilkins M.J."/>
            <person name="Williams K.H."/>
            <person name="Banfield J.F."/>
        </authorList>
    </citation>
    <scope>NUCLEOTIDE SEQUENCE [LARGE SCALE GENOMIC DNA]</scope>
</reference>
<dbReference type="GO" id="GO:0071555">
    <property type="term" value="P:cell wall organization"/>
    <property type="evidence" value="ECO:0007669"/>
    <property type="project" value="UniProtKB-KW"/>
</dbReference>
<dbReference type="PROSITE" id="PS50084">
    <property type="entry name" value="KH_TYPE_1"/>
    <property type="match status" value="1"/>
</dbReference>
<dbReference type="Gene3D" id="3.30.300.20">
    <property type="match status" value="1"/>
</dbReference>
<comment type="similarity">
    <text evidence="3">Belongs to the KhpA RNA-binding protein family.</text>
</comment>
<dbReference type="Proteomes" id="UP000034539">
    <property type="component" value="Unassembled WGS sequence"/>
</dbReference>
<evidence type="ECO:0000256" key="1">
    <source>
        <dbReference type="ARBA" id="ARBA00022490"/>
    </source>
</evidence>
<dbReference type="GO" id="GO:0003723">
    <property type="term" value="F:RNA binding"/>
    <property type="evidence" value="ECO:0007669"/>
    <property type="project" value="UniProtKB-UniRule"/>
</dbReference>
<dbReference type="GO" id="GO:0009252">
    <property type="term" value="P:peptidoglycan biosynthetic process"/>
    <property type="evidence" value="ECO:0007669"/>
    <property type="project" value="UniProtKB-UniRule"/>
</dbReference>
<evidence type="ECO:0000256" key="3">
    <source>
        <dbReference type="HAMAP-Rule" id="MF_00088"/>
    </source>
</evidence>
<accession>A0A0G0PVN5</accession>
<comment type="subcellular location">
    <subcellularLocation>
        <location evidence="3">Cytoplasm</location>
    </subcellularLocation>
</comment>
<protein>
    <recommendedName>
        <fullName evidence="3">RNA-binding protein KhpA</fullName>
    </recommendedName>
    <alternativeName>
        <fullName evidence="3">KH-domain protein A</fullName>
    </alternativeName>
</protein>
<dbReference type="EMBL" id="LBXN01000049">
    <property type="protein sequence ID" value="KKR32219.1"/>
    <property type="molecule type" value="Genomic_DNA"/>
</dbReference>
<keyword evidence="3" id="KW-0961">Cell wall biogenesis/degradation</keyword>
<dbReference type="PANTHER" id="PTHR34654">
    <property type="entry name" value="UPF0109 PROTEIN SCO5592"/>
    <property type="match status" value="1"/>
</dbReference>
<dbReference type="SUPFAM" id="SSF54814">
    <property type="entry name" value="Prokaryotic type KH domain (KH-domain type II)"/>
    <property type="match status" value="1"/>
</dbReference>
<dbReference type="CDD" id="cd22533">
    <property type="entry name" value="KH-II_YlqC-like"/>
    <property type="match status" value="1"/>
</dbReference>
<proteinExistence type="inferred from homology"/>